<sequence>MILVSNVVFNYPTSVLNSVMNDGAHRHCITTNWLPRNVLSSYPLEKVCVCGEEHPETRQHPVKSCILLWRSLAVGITHSSVAIIDKYGGCGCFRWMYWILQVVPSFADLYGKSTSRGLLDFRIAYTL</sequence>
<keyword evidence="2" id="KW-1185">Reference proteome</keyword>
<evidence type="ECO:0000313" key="2">
    <source>
        <dbReference type="Proteomes" id="UP000024635"/>
    </source>
</evidence>
<evidence type="ECO:0000313" key="1">
    <source>
        <dbReference type="EMBL" id="EYC05847.1"/>
    </source>
</evidence>
<protein>
    <submittedName>
        <fullName evidence="1">Uncharacterized protein</fullName>
    </submittedName>
</protein>
<comment type="caution">
    <text evidence="1">The sequence shown here is derived from an EMBL/GenBank/DDBJ whole genome shotgun (WGS) entry which is preliminary data.</text>
</comment>
<accession>A0A016TT63</accession>
<organism evidence="1 2">
    <name type="scientific">Ancylostoma ceylanicum</name>
    <dbReference type="NCBI Taxonomy" id="53326"/>
    <lineage>
        <taxon>Eukaryota</taxon>
        <taxon>Metazoa</taxon>
        <taxon>Ecdysozoa</taxon>
        <taxon>Nematoda</taxon>
        <taxon>Chromadorea</taxon>
        <taxon>Rhabditida</taxon>
        <taxon>Rhabditina</taxon>
        <taxon>Rhabditomorpha</taxon>
        <taxon>Strongyloidea</taxon>
        <taxon>Ancylostomatidae</taxon>
        <taxon>Ancylostomatinae</taxon>
        <taxon>Ancylostoma</taxon>
    </lineage>
</organism>
<dbReference type="Proteomes" id="UP000024635">
    <property type="component" value="Unassembled WGS sequence"/>
</dbReference>
<gene>
    <name evidence="1" type="primary">Acey_s0080.g1398</name>
    <name evidence="1" type="ORF">Y032_0080g1398</name>
</gene>
<dbReference type="AlphaFoldDB" id="A0A016TT63"/>
<dbReference type="EMBL" id="JARK01001416">
    <property type="protein sequence ID" value="EYC05847.1"/>
    <property type="molecule type" value="Genomic_DNA"/>
</dbReference>
<proteinExistence type="predicted"/>
<reference evidence="2" key="1">
    <citation type="journal article" date="2015" name="Nat. Genet.">
        <title>The genome and transcriptome of the zoonotic hookworm Ancylostoma ceylanicum identify infection-specific gene families.</title>
        <authorList>
            <person name="Schwarz E.M."/>
            <person name="Hu Y."/>
            <person name="Antoshechkin I."/>
            <person name="Miller M.M."/>
            <person name="Sternberg P.W."/>
            <person name="Aroian R.V."/>
        </authorList>
    </citation>
    <scope>NUCLEOTIDE SEQUENCE</scope>
    <source>
        <strain evidence="2">HY135</strain>
    </source>
</reference>
<name>A0A016TT63_9BILA</name>